<dbReference type="Gene3D" id="3.90.1150.130">
    <property type="match status" value="1"/>
</dbReference>
<evidence type="ECO:0000313" key="6">
    <source>
        <dbReference type="EMBL" id="TXJ45290.1"/>
    </source>
</evidence>
<dbReference type="GO" id="GO:0008483">
    <property type="term" value="F:transaminase activity"/>
    <property type="evidence" value="ECO:0007669"/>
    <property type="project" value="UniProtKB-KW"/>
</dbReference>
<keyword evidence="7" id="KW-1185">Reference proteome</keyword>
<evidence type="ECO:0000313" key="4">
    <source>
        <dbReference type="EMBL" id="TXJ25190.1"/>
    </source>
</evidence>
<dbReference type="Proteomes" id="UP000324574">
    <property type="component" value="Unassembled WGS sequence"/>
</dbReference>
<keyword evidence="6" id="KW-0808">Transferase</keyword>
<dbReference type="SUPFAM" id="SSF53383">
    <property type="entry name" value="PLP-dependent transferases"/>
    <property type="match status" value="1"/>
</dbReference>
<dbReference type="InterPro" id="IPR015424">
    <property type="entry name" value="PyrdxlP-dep_Trfase"/>
</dbReference>
<dbReference type="InterPro" id="IPR054718">
    <property type="entry name" value="YhfS-like_C"/>
</dbReference>
<feature type="domain" description="Aminotransferase class V" evidence="2">
    <location>
        <begin position="54"/>
        <end position="226"/>
    </location>
</feature>
<comment type="caution">
    <text evidence="4">The sequence shown here is derived from an EMBL/GenBank/DDBJ whole genome shotgun (WGS) entry which is preliminary data.</text>
</comment>
<protein>
    <submittedName>
        <fullName evidence="4">Aminotransferase class V-fold PLP-dependent enzyme</fullName>
    </submittedName>
</protein>
<dbReference type="PANTHER" id="PTHR43797:SF2">
    <property type="entry name" value="HOMOCYSTEINE_CYSTEINE SYNTHASE"/>
    <property type="match status" value="1"/>
</dbReference>
<evidence type="ECO:0000259" key="2">
    <source>
        <dbReference type="Pfam" id="PF00266"/>
    </source>
</evidence>
<evidence type="ECO:0000313" key="8">
    <source>
        <dbReference type="Proteomes" id="UP000324336"/>
    </source>
</evidence>
<dbReference type="GO" id="GO:0006535">
    <property type="term" value="P:cysteine biosynthetic process from serine"/>
    <property type="evidence" value="ECO:0007669"/>
    <property type="project" value="TreeGrafter"/>
</dbReference>
<dbReference type="Gene3D" id="3.40.640.10">
    <property type="entry name" value="Type I PLP-dependent aspartate aminotransferase-like (Major domain)"/>
    <property type="match status" value="1"/>
</dbReference>
<dbReference type="RefSeq" id="WP_021959757.1">
    <property type="nucleotide sequence ID" value="NZ_SAXV01000022.1"/>
</dbReference>
<dbReference type="EMBL" id="SAXZ01000014">
    <property type="protein sequence ID" value="TXJ31104.1"/>
    <property type="molecule type" value="Genomic_DNA"/>
</dbReference>
<dbReference type="Pfam" id="PF22475">
    <property type="entry name" value="YhfS-like_C"/>
    <property type="match status" value="1"/>
</dbReference>
<dbReference type="InterPro" id="IPR000192">
    <property type="entry name" value="Aminotrans_V_dom"/>
</dbReference>
<dbReference type="AlphaFoldDB" id="A0A5C8FC89"/>
<dbReference type="InterPro" id="IPR015421">
    <property type="entry name" value="PyrdxlP-dep_Trfase_major"/>
</dbReference>
<sequence length="367" mass="41130">MNVYPLESIDIEEAKEKQFKIVDIITKHFRGSEILTRGDLGVIKGINKPSFTLKAENIISEFFNAEKSVLVRGAGTAAIKWGLYGLLKDKNRRNILIHKAPIYPTTEVTFNLMNIETIESDFNDLSQIENTLKNNNIDIALIQHTRQKIGDSYNIKDVIDKIKEYNIPIITDDNYAVMKTKNIGIELGANLSAFSTFKLLGPEGIGCLVGNKKYIDKVIEANYSGGCQVQGYEALEVLKGFIYAPVSLAIQSEVNNKLFNILNSGEIEFIKSAYIVNAQSKVIVIEFKEDIAKEILLYSEKLGALPNPVGAESKYEFSPLFYKVSGTFIKSDNTLENRMIRINPNRAGVDTVLRILKDSYKLLKGNK</sequence>
<evidence type="ECO:0000313" key="9">
    <source>
        <dbReference type="Proteomes" id="UP000324574"/>
    </source>
</evidence>
<gene>
    <name evidence="6" type="ORF">EPJ70_02580</name>
    <name evidence="5" type="ORF">EPJ71_10240</name>
    <name evidence="4" type="ORF">EPJ73_06900</name>
</gene>
<dbReference type="EMBL" id="SAYG01000006">
    <property type="protein sequence ID" value="TXJ45290.1"/>
    <property type="molecule type" value="Genomic_DNA"/>
</dbReference>
<dbReference type="GO" id="GO:0005737">
    <property type="term" value="C:cytoplasm"/>
    <property type="evidence" value="ECO:0007669"/>
    <property type="project" value="TreeGrafter"/>
</dbReference>
<dbReference type="PANTHER" id="PTHR43797">
    <property type="entry name" value="HOMOCYSTEINE/CYSTEINE SYNTHASE"/>
    <property type="match status" value="1"/>
</dbReference>
<organism evidence="4 8">
    <name type="scientific">Brachyspira aalborgi</name>
    <dbReference type="NCBI Taxonomy" id="29522"/>
    <lineage>
        <taxon>Bacteria</taxon>
        <taxon>Pseudomonadati</taxon>
        <taxon>Spirochaetota</taxon>
        <taxon>Spirochaetia</taxon>
        <taxon>Brachyspirales</taxon>
        <taxon>Brachyspiraceae</taxon>
        <taxon>Brachyspira</taxon>
    </lineage>
</organism>
<dbReference type="GO" id="GO:0003961">
    <property type="term" value="F:O-acetylhomoserine aminocarboxypropyltransferase activity"/>
    <property type="evidence" value="ECO:0007669"/>
    <property type="project" value="TreeGrafter"/>
</dbReference>
<feature type="domain" description="YhfS-like C-terminal" evidence="3">
    <location>
        <begin position="257"/>
        <end position="356"/>
    </location>
</feature>
<evidence type="ECO:0000313" key="5">
    <source>
        <dbReference type="EMBL" id="TXJ31104.1"/>
    </source>
</evidence>
<dbReference type="Proteomes" id="UP000324336">
    <property type="component" value="Unassembled WGS sequence"/>
</dbReference>
<dbReference type="GO" id="GO:0071269">
    <property type="term" value="P:L-homocysteine biosynthetic process"/>
    <property type="evidence" value="ECO:0007669"/>
    <property type="project" value="TreeGrafter"/>
</dbReference>
<reference evidence="7 8" key="1">
    <citation type="journal article" date="1992" name="Lakartidningen">
        <title>[Penicillin V and not amoxicillin is the first choice preparation in acute otitis].</title>
        <authorList>
            <person name="Kamme C."/>
            <person name="Lundgren K."/>
            <person name="Prellner K."/>
        </authorList>
    </citation>
    <scope>NUCLEOTIDE SEQUENCE [LARGE SCALE GENOMIC DNA]</scope>
    <source>
        <strain evidence="6 9">PC3714II</strain>
        <strain evidence="4 8">PC4597II</strain>
        <strain evidence="5 7">PC5099IV</strain>
    </source>
</reference>
<keyword evidence="1" id="KW-0663">Pyridoxal phosphate</keyword>
<evidence type="ECO:0000259" key="3">
    <source>
        <dbReference type="Pfam" id="PF22475"/>
    </source>
</evidence>
<proteinExistence type="predicted"/>
<dbReference type="Pfam" id="PF00266">
    <property type="entry name" value="Aminotran_5"/>
    <property type="match status" value="1"/>
</dbReference>
<accession>A0A5C8FC89</accession>
<keyword evidence="4" id="KW-0032">Aminotransferase</keyword>
<dbReference type="Proteomes" id="UP000322659">
    <property type="component" value="Unassembled WGS sequence"/>
</dbReference>
<dbReference type="InterPro" id="IPR006235">
    <property type="entry name" value="OAc-hSer/O-AcSer_sulfhydrylase"/>
</dbReference>
<evidence type="ECO:0000313" key="7">
    <source>
        <dbReference type="Proteomes" id="UP000322659"/>
    </source>
</evidence>
<reference evidence="4" key="2">
    <citation type="submission" date="2019-01" db="EMBL/GenBank/DDBJ databases">
        <authorList>
            <person name="Thorell K."/>
        </authorList>
    </citation>
    <scope>NUCLEOTIDE SEQUENCE</scope>
    <source>
        <strain evidence="6">PC3714II</strain>
        <strain evidence="4">PC4597II</strain>
        <strain evidence="5">PC5099IV</strain>
    </source>
</reference>
<dbReference type="EMBL" id="SAYA01000021">
    <property type="protein sequence ID" value="TXJ25190.1"/>
    <property type="molecule type" value="Genomic_DNA"/>
</dbReference>
<dbReference type="GO" id="GO:0004124">
    <property type="term" value="F:cysteine synthase activity"/>
    <property type="evidence" value="ECO:0007669"/>
    <property type="project" value="TreeGrafter"/>
</dbReference>
<name>A0A5C8FC89_9SPIR</name>
<evidence type="ECO:0000256" key="1">
    <source>
        <dbReference type="ARBA" id="ARBA00022898"/>
    </source>
</evidence>